<dbReference type="HOGENOM" id="CLU_2133409_0_0_1"/>
<dbReference type="OrthoDB" id="10516868at2759"/>
<protein>
    <submittedName>
        <fullName evidence="1">Unplaced genomic scaffold supercont1.5, whole genome shotgun sequence</fullName>
    </submittedName>
</protein>
<gene>
    <name evidence="1" type="ORF">I313_02487</name>
</gene>
<name>A0A0D0V959_9TREE</name>
<dbReference type="AlphaFoldDB" id="A0A0D0V959"/>
<dbReference type="Proteomes" id="UP000053392">
    <property type="component" value="Unassembled WGS sequence"/>
</dbReference>
<evidence type="ECO:0000313" key="1">
    <source>
        <dbReference type="EMBL" id="KIR41360.1"/>
    </source>
</evidence>
<evidence type="ECO:0000313" key="2">
    <source>
        <dbReference type="Proteomes" id="UP000053392"/>
    </source>
</evidence>
<accession>A0A0D0V959</accession>
<proteinExistence type="predicted"/>
<reference evidence="1 2" key="1">
    <citation type="submission" date="2015-01" db="EMBL/GenBank/DDBJ databases">
        <title>The Genome Sequence of Cryptococcus gattii Ram5.</title>
        <authorList>
            <consortium name="The Broad Institute Genomics Platform"/>
            <person name="Cuomo C."/>
            <person name="Litvintseva A."/>
            <person name="Chen Y."/>
            <person name="Heitman J."/>
            <person name="Sun S."/>
            <person name="Springer D."/>
            <person name="Dromer F."/>
            <person name="Young S."/>
            <person name="Zeng Q."/>
            <person name="Gargeya S."/>
            <person name="Abouelleil A."/>
            <person name="Alvarado L."/>
            <person name="Chapman S.B."/>
            <person name="Gainer-Dewar J."/>
            <person name="Goldberg J."/>
            <person name="Griggs A."/>
            <person name="Gujja S."/>
            <person name="Hansen M."/>
            <person name="Howarth C."/>
            <person name="Imamovic A."/>
            <person name="Larimer J."/>
            <person name="Murphy C."/>
            <person name="Naylor J."/>
            <person name="Pearson M."/>
            <person name="Priest M."/>
            <person name="Roberts A."/>
            <person name="Saif S."/>
            <person name="Shea T."/>
            <person name="Sykes S."/>
            <person name="Wortman J."/>
            <person name="Nusbaum C."/>
            <person name="Birren B."/>
        </authorList>
    </citation>
    <scope>NUCLEOTIDE SEQUENCE [LARGE SCALE GENOMIC DNA]</scope>
    <source>
        <strain evidence="1 2">Ram5</strain>
    </source>
</reference>
<sequence>MSPSNPVHLCAAETALYADIIAKLKSEFTEVFCDKLGDVADFPSVTKTKSGIRLEIILKPNATPSHAAPYRVPEALLPRFRLTPYISFSALQADSASPAFPASCRHWVPHWVL</sequence>
<dbReference type="EMBL" id="KN847900">
    <property type="protein sequence ID" value="KIR41360.1"/>
    <property type="molecule type" value="Genomic_DNA"/>
</dbReference>
<keyword evidence="2" id="KW-1185">Reference proteome</keyword>
<organism evidence="1 2">
    <name type="scientific">Cryptococcus deuterogattii Ram5</name>
    <dbReference type="NCBI Taxonomy" id="1296110"/>
    <lineage>
        <taxon>Eukaryota</taxon>
        <taxon>Fungi</taxon>
        <taxon>Dikarya</taxon>
        <taxon>Basidiomycota</taxon>
        <taxon>Agaricomycotina</taxon>
        <taxon>Tremellomycetes</taxon>
        <taxon>Tremellales</taxon>
        <taxon>Cryptococcaceae</taxon>
        <taxon>Cryptococcus</taxon>
        <taxon>Cryptococcus gattii species complex</taxon>
    </lineage>
</organism>